<dbReference type="EMBL" id="LHXS01000004">
    <property type="protein sequence ID" value="KXA97718.1"/>
    <property type="molecule type" value="Genomic_DNA"/>
</dbReference>
<evidence type="ECO:0000313" key="4">
    <source>
        <dbReference type="Proteomes" id="UP000070414"/>
    </source>
</evidence>
<feature type="binding site" evidence="1">
    <location>
        <position position="251"/>
    </location>
    <ligand>
        <name>[2Fe-2S] cluster</name>
        <dbReference type="ChEBI" id="CHEBI:190135"/>
    </ligand>
</feature>
<dbReference type="InterPro" id="IPR001709">
    <property type="entry name" value="Flavoprot_Pyr_Nucl_cyt_Rdtase"/>
</dbReference>
<dbReference type="InterPro" id="IPR017938">
    <property type="entry name" value="Riboflavin_synthase-like_b-brl"/>
</dbReference>
<dbReference type="PATRIC" id="fig|1698268.3.peg.464"/>
<dbReference type="PIRSF" id="PIRSF006816">
    <property type="entry name" value="Cyc3_hyd_g"/>
    <property type="match status" value="1"/>
</dbReference>
<dbReference type="InterPro" id="IPR012165">
    <property type="entry name" value="Cyt_c3_hydrogenase_gsu"/>
</dbReference>
<feature type="binding site" evidence="1">
    <location>
        <position position="254"/>
    </location>
    <ligand>
        <name>[2Fe-2S] cluster</name>
        <dbReference type="ChEBI" id="CHEBI:190135"/>
    </ligand>
</feature>
<feature type="domain" description="FAD-binding FR-type" evidence="2">
    <location>
        <begin position="11"/>
        <end position="108"/>
    </location>
</feature>
<dbReference type="SUPFAM" id="SSF63380">
    <property type="entry name" value="Riboflavin synthase domain-like"/>
    <property type="match status" value="1"/>
</dbReference>
<dbReference type="InterPro" id="IPR019480">
    <property type="entry name" value="Dihydroorotate_DH_Fe-S-bd"/>
</dbReference>
<dbReference type="SUPFAM" id="SSF52343">
    <property type="entry name" value="Ferredoxin reductase-like, C-terminal NADP-linked domain"/>
    <property type="match status" value="1"/>
</dbReference>
<gene>
    <name evidence="3" type="ORF">AKJ38_00460</name>
</gene>
<comment type="cofactor">
    <cofactor evidence="1">
        <name>[2Fe-2S] cluster</name>
        <dbReference type="ChEBI" id="CHEBI:190135"/>
    </cofactor>
    <text evidence="1">Binds 1 [2Fe-2S] cluster per subunit.</text>
</comment>
<dbReference type="PRINTS" id="PR00410">
    <property type="entry name" value="PHEHYDRXLASE"/>
</dbReference>
<dbReference type="Gene3D" id="3.40.50.80">
    <property type="entry name" value="Nucleotide-binding domain of ferredoxin-NADP reductase (FNR) module"/>
    <property type="match status" value="1"/>
</dbReference>
<dbReference type="Pfam" id="PF00175">
    <property type="entry name" value="NAD_binding_1"/>
    <property type="match status" value="1"/>
</dbReference>
<keyword evidence="1" id="KW-0411">Iron-sulfur</keyword>
<dbReference type="InterPro" id="IPR001433">
    <property type="entry name" value="OxRdtase_FAD/NAD-bd"/>
</dbReference>
<dbReference type="Pfam" id="PF00970">
    <property type="entry name" value="FAD_binding_6"/>
    <property type="match status" value="1"/>
</dbReference>
<evidence type="ECO:0000259" key="2">
    <source>
        <dbReference type="PROSITE" id="PS51384"/>
    </source>
</evidence>
<proteinExistence type="predicted"/>
<dbReference type="GO" id="GO:0046872">
    <property type="term" value="F:metal ion binding"/>
    <property type="evidence" value="ECO:0007669"/>
    <property type="project" value="UniProtKB-KW"/>
</dbReference>
<dbReference type="Proteomes" id="UP000070414">
    <property type="component" value="Unassembled WGS sequence"/>
</dbReference>
<feature type="binding site" evidence="1">
    <location>
        <position position="246"/>
    </location>
    <ligand>
        <name>[2Fe-2S] cluster</name>
        <dbReference type="ChEBI" id="CHEBI:190135"/>
    </ligand>
</feature>
<keyword evidence="1" id="KW-0479">Metal-binding</keyword>
<keyword evidence="1" id="KW-0408">Iron</keyword>
<dbReference type="Pfam" id="PF10418">
    <property type="entry name" value="DHODB_Fe-S_bind"/>
    <property type="match status" value="1"/>
</dbReference>
<dbReference type="PANTHER" id="PTHR43513">
    <property type="entry name" value="DIHYDROOROTATE DEHYDROGENASE B (NAD(+)), ELECTRON TRANSFER SUBUNIT"/>
    <property type="match status" value="1"/>
</dbReference>
<evidence type="ECO:0000256" key="1">
    <source>
        <dbReference type="PIRSR" id="PIRSR006816-2"/>
    </source>
</evidence>
<feature type="binding site" evidence="1">
    <location>
        <position position="262"/>
    </location>
    <ligand>
        <name>[2Fe-2S] cluster</name>
        <dbReference type="ChEBI" id="CHEBI:190135"/>
    </ligand>
</feature>
<dbReference type="InterPro" id="IPR017927">
    <property type="entry name" value="FAD-bd_FR_type"/>
</dbReference>
<dbReference type="GO" id="GO:0051537">
    <property type="term" value="F:2 iron, 2 sulfur cluster binding"/>
    <property type="evidence" value="ECO:0007669"/>
    <property type="project" value="UniProtKB-KW"/>
</dbReference>
<keyword evidence="1" id="KW-0001">2Fe-2S</keyword>
<protein>
    <submittedName>
        <fullName evidence="3">Oxidoreductase</fullName>
    </submittedName>
</protein>
<dbReference type="InterPro" id="IPR050353">
    <property type="entry name" value="PyrK_electron_transfer"/>
</dbReference>
<dbReference type="GO" id="GO:0050660">
    <property type="term" value="F:flavin adenine dinucleotide binding"/>
    <property type="evidence" value="ECO:0007669"/>
    <property type="project" value="InterPro"/>
</dbReference>
<dbReference type="InterPro" id="IPR039261">
    <property type="entry name" value="FNR_nucleotide-bd"/>
</dbReference>
<keyword evidence="4" id="KW-1185">Reference proteome</keyword>
<sequence length="280" mass="31580">MKGKIHNRTVFEPEKATVLSIRELTNQEKLFELELDNGESLDHKPGQFIELYLPGYGEAPFSISSSPTKDGPFELCIRAVGRVTNALHRLDRGEKVGIRGPFGNGFPVESLKGQDLLFIGGGLGLAPLRSFINYVLSKKEDYGVTTVLYGCKNPLQRIFTSELERWKELKALDCIETVDRCPVDIDWEGEVGVITKLIPRVDLDPETSYAIVCGPPVMYKFVMQELDKKNLPDDHRFLSLERRMRCGIGECGHCQIGEYYVCRDGPVFNYADIKDEEEAI</sequence>
<name>A0A133UU25_9EURY</name>
<accession>A0A133UU25</accession>
<dbReference type="InterPro" id="IPR008333">
    <property type="entry name" value="Cbr1-like_FAD-bd_dom"/>
</dbReference>
<evidence type="ECO:0000313" key="3">
    <source>
        <dbReference type="EMBL" id="KXA97718.1"/>
    </source>
</evidence>
<reference evidence="3 4" key="1">
    <citation type="journal article" date="2016" name="Sci. Rep.">
        <title>Metabolic traits of an uncultured archaeal lineage -MSBL1- from brine pools of the Red Sea.</title>
        <authorList>
            <person name="Mwirichia R."/>
            <person name="Alam I."/>
            <person name="Rashid M."/>
            <person name="Vinu M."/>
            <person name="Ba-Alawi W."/>
            <person name="Anthony Kamau A."/>
            <person name="Kamanda Ngugi D."/>
            <person name="Goker M."/>
            <person name="Klenk H.P."/>
            <person name="Bajic V."/>
            <person name="Stingl U."/>
        </authorList>
    </citation>
    <scope>NUCLEOTIDE SEQUENCE [LARGE SCALE GENOMIC DNA]</scope>
    <source>
        <strain evidence="3">SCGC-AAA259I14</strain>
    </source>
</reference>
<organism evidence="3 4">
    <name type="scientific">candidate division MSBL1 archaeon SCGC-AAA259I14</name>
    <dbReference type="NCBI Taxonomy" id="1698268"/>
    <lineage>
        <taxon>Archaea</taxon>
        <taxon>Methanobacteriati</taxon>
        <taxon>Methanobacteriota</taxon>
        <taxon>candidate division MSBL1</taxon>
    </lineage>
</organism>
<dbReference type="GO" id="GO:0006221">
    <property type="term" value="P:pyrimidine nucleotide biosynthetic process"/>
    <property type="evidence" value="ECO:0007669"/>
    <property type="project" value="InterPro"/>
</dbReference>
<dbReference type="PANTHER" id="PTHR43513:SF1">
    <property type="entry name" value="ANAEROBIC SULFITE REDUCTASE SUBUNIT B"/>
    <property type="match status" value="1"/>
</dbReference>
<comment type="caution">
    <text evidence="3">The sequence shown here is derived from an EMBL/GenBank/DDBJ whole genome shotgun (WGS) entry which is preliminary data.</text>
</comment>
<dbReference type="GO" id="GO:0016491">
    <property type="term" value="F:oxidoreductase activity"/>
    <property type="evidence" value="ECO:0007669"/>
    <property type="project" value="InterPro"/>
</dbReference>
<dbReference type="PRINTS" id="PR00371">
    <property type="entry name" value="FPNCR"/>
</dbReference>
<dbReference type="AlphaFoldDB" id="A0A133UU25"/>
<dbReference type="Gene3D" id="2.40.30.10">
    <property type="entry name" value="Translation factors"/>
    <property type="match status" value="1"/>
</dbReference>
<dbReference type="PROSITE" id="PS51384">
    <property type="entry name" value="FAD_FR"/>
    <property type="match status" value="1"/>
</dbReference>
<dbReference type="CDD" id="cd06221">
    <property type="entry name" value="sulfite_reductase_like"/>
    <property type="match status" value="1"/>
</dbReference>